<feature type="domain" description="DUF306" evidence="2">
    <location>
        <begin position="37"/>
        <end position="142"/>
    </location>
</feature>
<keyword evidence="1" id="KW-0732">Signal</keyword>
<dbReference type="InterPro" id="IPR053147">
    <property type="entry name" value="Hsp_HslJ-like"/>
</dbReference>
<dbReference type="PANTHER" id="PTHR35535:SF1">
    <property type="entry name" value="HEAT SHOCK PROTEIN HSLJ"/>
    <property type="match status" value="1"/>
</dbReference>
<feature type="signal peptide" evidence="1">
    <location>
        <begin position="1"/>
        <end position="21"/>
    </location>
</feature>
<evidence type="ECO:0000259" key="2">
    <source>
        <dbReference type="Pfam" id="PF03724"/>
    </source>
</evidence>
<accession>A0ABW5SFV3</accession>
<dbReference type="Proteomes" id="UP001597357">
    <property type="component" value="Unassembled WGS sequence"/>
</dbReference>
<gene>
    <name evidence="3" type="ORF">ACFSQ0_11815</name>
</gene>
<organism evidence="3 4">
    <name type="scientific">Mesonia sediminis</name>
    <dbReference type="NCBI Taxonomy" id="1703946"/>
    <lineage>
        <taxon>Bacteria</taxon>
        <taxon>Pseudomonadati</taxon>
        <taxon>Bacteroidota</taxon>
        <taxon>Flavobacteriia</taxon>
        <taxon>Flavobacteriales</taxon>
        <taxon>Flavobacteriaceae</taxon>
        <taxon>Mesonia</taxon>
    </lineage>
</organism>
<dbReference type="Pfam" id="PF03724">
    <property type="entry name" value="META"/>
    <property type="match status" value="2"/>
</dbReference>
<sequence length="266" mass="30513">MINKFALLLLIAMGLASCKSSQSSKNKNNMVQLEQNTTTTWQLIELNGEEIKAGDQKPVRFTLDVNNRVYGFTGCNNFNGNFSLDKNYALSFSPLATTRMACPDAKINEQQVLDVFNQSKFYTLEGDWLFLKNSQDNLLAKFKKIEQQEQIVEKYWKLKELNGKKIEMQPNQDKEIYFMLKTDENRLTAYGGCNTIGGSFELKTGQRIDFSKLMSTMRMCEEDISKIETEFFKVFDTADNYSITGDRLTLNVGRRAPLAVFEAVYF</sequence>
<proteinExistence type="predicted"/>
<reference evidence="4" key="1">
    <citation type="journal article" date="2019" name="Int. J. Syst. Evol. Microbiol.">
        <title>The Global Catalogue of Microorganisms (GCM) 10K type strain sequencing project: providing services to taxonomists for standard genome sequencing and annotation.</title>
        <authorList>
            <consortium name="The Broad Institute Genomics Platform"/>
            <consortium name="The Broad Institute Genome Sequencing Center for Infectious Disease"/>
            <person name="Wu L."/>
            <person name="Ma J."/>
        </authorList>
    </citation>
    <scope>NUCLEOTIDE SEQUENCE [LARGE SCALE GENOMIC DNA]</scope>
    <source>
        <strain evidence="4">KCTC 42255</strain>
    </source>
</reference>
<evidence type="ECO:0000256" key="1">
    <source>
        <dbReference type="SAM" id="SignalP"/>
    </source>
</evidence>
<name>A0ABW5SFV3_9FLAO</name>
<dbReference type="InterPro" id="IPR038670">
    <property type="entry name" value="HslJ-like_sf"/>
</dbReference>
<protein>
    <submittedName>
        <fullName evidence="3">META domain-containing protein</fullName>
    </submittedName>
</protein>
<dbReference type="PROSITE" id="PS51257">
    <property type="entry name" value="PROKAR_LIPOPROTEIN"/>
    <property type="match status" value="1"/>
</dbReference>
<keyword evidence="4" id="KW-1185">Reference proteome</keyword>
<feature type="domain" description="DUF306" evidence="2">
    <location>
        <begin position="149"/>
        <end position="261"/>
    </location>
</feature>
<dbReference type="PANTHER" id="PTHR35535">
    <property type="entry name" value="HEAT SHOCK PROTEIN HSLJ"/>
    <property type="match status" value="1"/>
</dbReference>
<comment type="caution">
    <text evidence="3">The sequence shown here is derived from an EMBL/GenBank/DDBJ whole genome shotgun (WGS) entry which is preliminary data.</text>
</comment>
<dbReference type="EMBL" id="JBHULZ010000041">
    <property type="protein sequence ID" value="MFD2698681.1"/>
    <property type="molecule type" value="Genomic_DNA"/>
</dbReference>
<feature type="chain" id="PRO_5047109403" evidence="1">
    <location>
        <begin position="22"/>
        <end position="266"/>
    </location>
</feature>
<evidence type="ECO:0000313" key="4">
    <source>
        <dbReference type="Proteomes" id="UP001597357"/>
    </source>
</evidence>
<dbReference type="InterPro" id="IPR005184">
    <property type="entry name" value="DUF306_Meta_HslJ"/>
</dbReference>
<dbReference type="Gene3D" id="2.40.128.270">
    <property type="match status" value="2"/>
</dbReference>
<evidence type="ECO:0000313" key="3">
    <source>
        <dbReference type="EMBL" id="MFD2698681.1"/>
    </source>
</evidence>
<dbReference type="RefSeq" id="WP_379048514.1">
    <property type="nucleotide sequence ID" value="NZ_JBHULZ010000041.1"/>
</dbReference>